<dbReference type="Gene3D" id="3.90.79.10">
    <property type="entry name" value="Nucleoside Triphosphate Pyrophosphohydrolase"/>
    <property type="match status" value="1"/>
</dbReference>
<evidence type="ECO:0000256" key="2">
    <source>
        <dbReference type="ARBA" id="ARBA00022801"/>
    </source>
</evidence>
<dbReference type="GO" id="GO:0016787">
    <property type="term" value="F:hydrolase activity"/>
    <property type="evidence" value="ECO:0007669"/>
    <property type="project" value="UniProtKB-KW"/>
</dbReference>
<comment type="caution">
    <text evidence="4">The sequence shown here is derived from an EMBL/GenBank/DDBJ whole genome shotgun (WGS) entry which is preliminary data.</text>
</comment>
<dbReference type="PANTHER" id="PTHR11839:SF18">
    <property type="entry name" value="NUDIX HYDROLASE DOMAIN-CONTAINING PROTEIN"/>
    <property type="match status" value="1"/>
</dbReference>
<evidence type="ECO:0000313" key="5">
    <source>
        <dbReference type="Proteomes" id="UP000541033"/>
    </source>
</evidence>
<dbReference type="Pfam" id="PF00293">
    <property type="entry name" value="NUDIX"/>
    <property type="match status" value="1"/>
</dbReference>
<evidence type="ECO:0000256" key="1">
    <source>
        <dbReference type="ARBA" id="ARBA00001946"/>
    </source>
</evidence>
<dbReference type="AlphaFoldDB" id="A0A7X5TTU3"/>
<name>A0A7X5TTU3_9MICO</name>
<proteinExistence type="predicted"/>
<dbReference type="PROSITE" id="PS51462">
    <property type="entry name" value="NUDIX"/>
    <property type="match status" value="1"/>
</dbReference>
<dbReference type="InterPro" id="IPR000086">
    <property type="entry name" value="NUDIX_hydrolase_dom"/>
</dbReference>
<gene>
    <name evidence="4" type="ORF">FHX76_002461</name>
</gene>
<feature type="domain" description="Nudix hydrolase" evidence="3">
    <location>
        <begin position="45"/>
        <end position="177"/>
    </location>
</feature>
<sequence>MKPPESEPFIPSRLSRVEKYSNPWLTVSEDQVQFSTEHTGPYGIIQKPDFSLVIPTHGEQLALVRQYRYPIAQWRLEFPQGALHHSTADSSPVAAAQQELREETGLLAEEFIPLGSFHESYGLSSCLCHAFVATVSGVAHPEPELTEVITATVWVSPTEFWQLVSNGEITDAASIAAMGLYQSLNRKGS</sequence>
<dbReference type="EMBL" id="JAAMOX010000002">
    <property type="protein sequence ID" value="NIH54565.1"/>
    <property type="molecule type" value="Genomic_DNA"/>
</dbReference>
<dbReference type="GO" id="GO:0019693">
    <property type="term" value="P:ribose phosphate metabolic process"/>
    <property type="evidence" value="ECO:0007669"/>
    <property type="project" value="TreeGrafter"/>
</dbReference>
<dbReference type="CDD" id="cd24161">
    <property type="entry name" value="NUDIX_ADPRase_Ndx2"/>
    <property type="match status" value="1"/>
</dbReference>
<evidence type="ECO:0000313" key="4">
    <source>
        <dbReference type="EMBL" id="NIH54565.1"/>
    </source>
</evidence>
<dbReference type="PANTHER" id="PTHR11839">
    <property type="entry name" value="UDP/ADP-SUGAR PYROPHOSPHATASE"/>
    <property type="match status" value="1"/>
</dbReference>
<organism evidence="4 5">
    <name type="scientific">Lysinibacter cavernae</name>
    <dbReference type="NCBI Taxonomy" id="1640652"/>
    <lineage>
        <taxon>Bacteria</taxon>
        <taxon>Bacillati</taxon>
        <taxon>Actinomycetota</taxon>
        <taxon>Actinomycetes</taxon>
        <taxon>Micrococcales</taxon>
        <taxon>Microbacteriaceae</taxon>
        <taxon>Lysinibacter</taxon>
    </lineage>
</organism>
<reference evidence="4 5" key="1">
    <citation type="submission" date="2020-02" db="EMBL/GenBank/DDBJ databases">
        <title>Sequencing the genomes of 1000 actinobacteria strains.</title>
        <authorList>
            <person name="Klenk H.-P."/>
        </authorList>
    </citation>
    <scope>NUCLEOTIDE SEQUENCE [LARGE SCALE GENOMIC DNA]</scope>
    <source>
        <strain evidence="4 5">DSM 27960</strain>
    </source>
</reference>
<dbReference type="SUPFAM" id="SSF55811">
    <property type="entry name" value="Nudix"/>
    <property type="match status" value="1"/>
</dbReference>
<accession>A0A7X5TTU3</accession>
<dbReference type="RefSeq" id="WP_167150986.1">
    <property type="nucleotide sequence ID" value="NZ_JAAMOX010000002.1"/>
</dbReference>
<dbReference type="GO" id="GO:0006753">
    <property type="term" value="P:nucleoside phosphate metabolic process"/>
    <property type="evidence" value="ECO:0007669"/>
    <property type="project" value="TreeGrafter"/>
</dbReference>
<comment type="cofactor">
    <cofactor evidence="1">
        <name>Mg(2+)</name>
        <dbReference type="ChEBI" id="CHEBI:18420"/>
    </cofactor>
</comment>
<keyword evidence="5" id="KW-1185">Reference proteome</keyword>
<dbReference type="InterPro" id="IPR015797">
    <property type="entry name" value="NUDIX_hydrolase-like_dom_sf"/>
</dbReference>
<evidence type="ECO:0000259" key="3">
    <source>
        <dbReference type="PROSITE" id="PS51462"/>
    </source>
</evidence>
<dbReference type="Proteomes" id="UP000541033">
    <property type="component" value="Unassembled WGS sequence"/>
</dbReference>
<protein>
    <submittedName>
        <fullName evidence="4">8-oxo-dGTP pyrophosphatase MutT (NUDIX family)</fullName>
    </submittedName>
</protein>
<keyword evidence="2" id="KW-0378">Hydrolase</keyword>